<name>A0ABS4DW51_9HYPH</name>
<proteinExistence type="predicted"/>
<gene>
    <name evidence="1" type="ORF">J2Z17_001336</name>
</gene>
<dbReference type="Proteomes" id="UP000759443">
    <property type="component" value="Unassembled WGS sequence"/>
</dbReference>
<dbReference type="EMBL" id="JAGGJU010000003">
    <property type="protein sequence ID" value="MBP1849915.1"/>
    <property type="molecule type" value="Genomic_DNA"/>
</dbReference>
<keyword evidence="2" id="KW-1185">Reference proteome</keyword>
<organism evidence="1 2">
    <name type="scientific">Rhizobium halophytocola</name>
    <dbReference type="NCBI Taxonomy" id="735519"/>
    <lineage>
        <taxon>Bacteria</taxon>
        <taxon>Pseudomonadati</taxon>
        <taxon>Pseudomonadota</taxon>
        <taxon>Alphaproteobacteria</taxon>
        <taxon>Hyphomicrobiales</taxon>
        <taxon>Rhizobiaceae</taxon>
        <taxon>Rhizobium/Agrobacterium group</taxon>
        <taxon>Rhizobium</taxon>
    </lineage>
</organism>
<evidence type="ECO:0000313" key="1">
    <source>
        <dbReference type="EMBL" id="MBP1849915.1"/>
    </source>
</evidence>
<sequence length="54" mass="5977">MSYEIRPGLGKKTVAKTWRKGADAKLQGRDGVRAVFVRLRRRGFSLGTGAARET</sequence>
<reference evidence="1 2" key="1">
    <citation type="submission" date="2021-03" db="EMBL/GenBank/DDBJ databases">
        <title>Genomic Encyclopedia of Type Strains, Phase IV (KMG-IV): sequencing the most valuable type-strain genomes for metagenomic binning, comparative biology and taxonomic classification.</title>
        <authorList>
            <person name="Goeker M."/>
        </authorList>
    </citation>
    <scope>NUCLEOTIDE SEQUENCE [LARGE SCALE GENOMIC DNA]</scope>
    <source>
        <strain evidence="1 2">DSM 21600</strain>
    </source>
</reference>
<protein>
    <submittedName>
        <fullName evidence="1">Uncharacterized protein</fullName>
    </submittedName>
</protein>
<evidence type="ECO:0000313" key="2">
    <source>
        <dbReference type="Proteomes" id="UP000759443"/>
    </source>
</evidence>
<accession>A0ABS4DW51</accession>
<comment type="caution">
    <text evidence="1">The sequence shown here is derived from an EMBL/GenBank/DDBJ whole genome shotgun (WGS) entry which is preliminary data.</text>
</comment>